<protein>
    <submittedName>
        <fullName evidence="1">Uncharacterized protein</fullName>
    </submittedName>
</protein>
<accession>A0A6P2D5T5</accession>
<dbReference type="AlphaFoldDB" id="A0A6P2D5T5"/>
<sequence>MMRVFGWTTSYGGAGALRTRLPMICVTIFDVMWLMPKDVTRRS</sequence>
<reference evidence="1 2" key="1">
    <citation type="submission" date="2019-05" db="EMBL/GenBank/DDBJ databases">
        <authorList>
            <consortium name="Science for Life Laboratories"/>
        </authorList>
    </citation>
    <scope>NUCLEOTIDE SEQUENCE [LARGE SCALE GENOMIC DNA]</scope>
    <source>
        <strain evidence="1">Soil9</strain>
    </source>
</reference>
<dbReference type="Proteomes" id="UP000464178">
    <property type="component" value="Chromosome"/>
</dbReference>
<keyword evidence="2" id="KW-1185">Reference proteome</keyword>
<name>A0A6P2D5T5_9BACT</name>
<gene>
    <name evidence="1" type="ORF">SOIL9_11140</name>
</gene>
<dbReference type="EMBL" id="LR593886">
    <property type="protein sequence ID" value="VTR96651.1"/>
    <property type="molecule type" value="Genomic_DNA"/>
</dbReference>
<proteinExistence type="predicted"/>
<organism evidence="1 2">
    <name type="scientific">Gemmata massiliana</name>
    <dbReference type="NCBI Taxonomy" id="1210884"/>
    <lineage>
        <taxon>Bacteria</taxon>
        <taxon>Pseudomonadati</taxon>
        <taxon>Planctomycetota</taxon>
        <taxon>Planctomycetia</taxon>
        <taxon>Gemmatales</taxon>
        <taxon>Gemmataceae</taxon>
        <taxon>Gemmata</taxon>
    </lineage>
</organism>
<evidence type="ECO:0000313" key="2">
    <source>
        <dbReference type="Proteomes" id="UP000464178"/>
    </source>
</evidence>
<dbReference type="KEGG" id="gms:SOIL9_11140"/>
<evidence type="ECO:0000313" key="1">
    <source>
        <dbReference type="EMBL" id="VTR96651.1"/>
    </source>
</evidence>